<sequence length="66" mass="7608">MYKAFYETCSSIIHKVLGAINMSFNKTCFSDGLQNTFCCENISITLMLRIWFLITIELQLFSKSKA</sequence>
<proteinExistence type="predicted"/>
<dbReference type="Proteomes" id="UP000054843">
    <property type="component" value="Unassembled WGS sequence"/>
</dbReference>
<protein>
    <submittedName>
        <fullName evidence="1">Uncharacterized protein</fullName>
    </submittedName>
</protein>
<evidence type="ECO:0000313" key="2">
    <source>
        <dbReference type="Proteomes" id="UP000054843"/>
    </source>
</evidence>
<dbReference type="AlphaFoldDB" id="A0A0V1N8D9"/>
<comment type="caution">
    <text evidence="1">The sequence shown here is derived from an EMBL/GenBank/DDBJ whole genome shotgun (WGS) entry which is preliminary data.</text>
</comment>
<gene>
    <name evidence="1" type="ORF">T10_7726</name>
</gene>
<name>A0A0V1N8D9_9BILA</name>
<dbReference type="EMBL" id="JYDO01000003">
    <property type="protein sequence ID" value="KRZ80263.1"/>
    <property type="molecule type" value="Genomic_DNA"/>
</dbReference>
<reference evidence="1 2" key="1">
    <citation type="submission" date="2015-01" db="EMBL/GenBank/DDBJ databases">
        <title>Evolution of Trichinella species and genotypes.</title>
        <authorList>
            <person name="Korhonen P.K."/>
            <person name="Edoardo P."/>
            <person name="Giuseppe L.R."/>
            <person name="Gasser R.B."/>
        </authorList>
    </citation>
    <scope>NUCLEOTIDE SEQUENCE [LARGE SCALE GENOMIC DNA]</scope>
    <source>
        <strain evidence="1">ISS1980</strain>
    </source>
</reference>
<evidence type="ECO:0000313" key="1">
    <source>
        <dbReference type="EMBL" id="KRZ80263.1"/>
    </source>
</evidence>
<accession>A0A0V1N8D9</accession>
<keyword evidence="2" id="KW-1185">Reference proteome</keyword>
<organism evidence="1 2">
    <name type="scientific">Trichinella papuae</name>
    <dbReference type="NCBI Taxonomy" id="268474"/>
    <lineage>
        <taxon>Eukaryota</taxon>
        <taxon>Metazoa</taxon>
        <taxon>Ecdysozoa</taxon>
        <taxon>Nematoda</taxon>
        <taxon>Enoplea</taxon>
        <taxon>Dorylaimia</taxon>
        <taxon>Trichinellida</taxon>
        <taxon>Trichinellidae</taxon>
        <taxon>Trichinella</taxon>
    </lineage>
</organism>